<evidence type="ECO:0000313" key="7">
    <source>
        <dbReference type="Proteomes" id="UP000007879"/>
    </source>
</evidence>
<dbReference type="InParanoid" id="A0A1X7SUX4"/>
<dbReference type="Proteomes" id="UP000007879">
    <property type="component" value="Unassembled WGS sequence"/>
</dbReference>
<feature type="region of interest" description="Disordered" evidence="5">
    <location>
        <begin position="1"/>
        <end position="45"/>
    </location>
</feature>
<comment type="subcellular location">
    <subcellularLocation>
        <location evidence="1">Nucleus</location>
        <location evidence="1">Nucleolus</location>
    </subcellularLocation>
</comment>
<dbReference type="InterPro" id="IPR006709">
    <property type="entry name" value="SSU_processome_Utp14"/>
</dbReference>
<accession>A0A1X7SUX4</accession>
<reference evidence="6" key="2">
    <citation type="submission" date="2017-05" db="UniProtKB">
        <authorList>
            <consortium name="EnsemblMetazoa"/>
        </authorList>
    </citation>
    <scope>IDENTIFICATION</scope>
</reference>
<dbReference type="PANTHER" id="PTHR14150:SF12">
    <property type="entry name" value="U3 SMALL NUCLEOLAR RNA-ASSOCIATED PROTEIN 14 HOMOLOG A"/>
    <property type="match status" value="1"/>
</dbReference>
<gene>
    <name evidence="6" type="primary">109591332</name>
</gene>
<evidence type="ECO:0000256" key="4">
    <source>
        <dbReference type="ARBA" id="ARBA00023242"/>
    </source>
</evidence>
<dbReference type="STRING" id="400682.A0A1X7SUX4"/>
<dbReference type="PANTHER" id="PTHR14150">
    <property type="entry name" value="U3 SMALL NUCLEOLAR RNA-ASSOCIATED PROTEIN 14"/>
    <property type="match status" value="1"/>
</dbReference>
<reference evidence="7" key="1">
    <citation type="journal article" date="2010" name="Nature">
        <title>The Amphimedon queenslandica genome and the evolution of animal complexity.</title>
        <authorList>
            <person name="Srivastava M."/>
            <person name="Simakov O."/>
            <person name="Chapman J."/>
            <person name="Fahey B."/>
            <person name="Gauthier M.E."/>
            <person name="Mitros T."/>
            <person name="Richards G.S."/>
            <person name="Conaco C."/>
            <person name="Dacre M."/>
            <person name="Hellsten U."/>
            <person name="Larroux C."/>
            <person name="Putnam N.H."/>
            <person name="Stanke M."/>
            <person name="Adamska M."/>
            <person name="Darling A."/>
            <person name="Degnan S.M."/>
            <person name="Oakley T.H."/>
            <person name="Plachetzki D.C."/>
            <person name="Zhai Y."/>
            <person name="Adamski M."/>
            <person name="Calcino A."/>
            <person name="Cummins S.F."/>
            <person name="Goodstein D.M."/>
            <person name="Harris C."/>
            <person name="Jackson D.J."/>
            <person name="Leys S.P."/>
            <person name="Shu S."/>
            <person name="Woodcroft B.J."/>
            <person name="Vervoort M."/>
            <person name="Kosik K.S."/>
            <person name="Manning G."/>
            <person name="Degnan B.M."/>
            <person name="Rokhsar D.S."/>
        </authorList>
    </citation>
    <scope>NUCLEOTIDE SEQUENCE [LARGE SCALE GENOMIC DNA]</scope>
</reference>
<evidence type="ECO:0000313" key="6">
    <source>
        <dbReference type="EnsemblMetazoa" id="Aqu2.1.05954_001"/>
    </source>
</evidence>
<evidence type="ECO:0000256" key="1">
    <source>
        <dbReference type="ARBA" id="ARBA00004604"/>
    </source>
</evidence>
<keyword evidence="4" id="KW-0539">Nucleus</keyword>
<feature type="compositionally biased region" description="Acidic residues" evidence="5">
    <location>
        <begin position="11"/>
        <end position="44"/>
    </location>
</feature>
<evidence type="ECO:0000256" key="2">
    <source>
        <dbReference type="ARBA" id="ARBA00007774"/>
    </source>
</evidence>
<keyword evidence="7" id="KW-1185">Reference proteome</keyword>
<dbReference type="AlphaFoldDB" id="A0A1X7SUX4"/>
<dbReference type="EnsemblMetazoa" id="Aqu2.1.05954_001">
    <property type="protein sequence ID" value="Aqu2.1.05954_001"/>
    <property type="gene ID" value="Aqu2.1.05954"/>
</dbReference>
<sequence length="204" mass="23232">MATTTTGQCEDKEEREEAAESDEEAEEDEDLPETSGDEEDDGEAENQLIQAIALLGKRQYTRQWNEPSSIISEFNISTDQQKSIDTSELLQGLTNKKGLKQLKQRLNKLSDNTTQLLKPLAPIQKDRIHRKLAYEKSSKQISDWDPIVKHNKRADHLQFPLQEDVPAIPSLNTKVESFKAVTPLEQKVQFQRHCQQVFGIAMLS</sequence>
<keyword evidence="3" id="KW-0597">Phosphoprotein</keyword>
<dbReference type="EnsemblMetazoa" id="XM_020007084.1">
    <property type="protein sequence ID" value="XP_019862643.1"/>
    <property type="gene ID" value="LOC109591332"/>
</dbReference>
<dbReference type="Pfam" id="PF04615">
    <property type="entry name" value="Utp14"/>
    <property type="match status" value="1"/>
</dbReference>
<comment type="similarity">
    <text evidence="2">Belongs to the UTP14 family.</text>
</comment>
<name>A0A1X7SUX4_AMPQE</name>
<dbReference type="OrthoDB" id="277439at2759"/>
<evidence type="ECO:0000256" key="3">
    <source>
        <dbReference type="ARBA" id="ARBA00022553"/>
    </source>
</evidence>
<organism evidence="6">
    <name type="scientific">Amphimedon queenslandica</name>
    <name type="common">Sponge</name>
    <dbReference type="NCBI Taxonomy" id="400682"/>
    <lineage>
        <taxon>Eukaryota</taxon>
        <taxon>Metazoa</taxon>
        <taxon>Porifera</taxon>
        <taxon>Demospongiae</taxon>
        <taxon>Heteroscleromorpha</taxon>
        <taxon>Haplosclerida</taxon>
        <taxon>Niphatidae</taxon>
        <taxon>Amphimedon</taxon>
    </lineage>
</organism>
<proteinExistence type="inferred from homology"/>
<evidence type="ECO:0000256" key="5">
    <source>
        <dbReference type="SAM" id="MobiDB-lite"/>
    </source>
</evidence>
<dbReference type="GO" id="GO:0006364">
    <property type="term" value="P:rRNA processing"/>
    <property type="evidence" value="ECO:0007669"/>
    <property type="project" value="InterPro"/>
</dbReference>
<dbReference type="KEGG" id="aqu:109591332"/>
<protein>
    <submittedName>
        <fullName evidence="6">Uncharacterized protein</fullName>
    </submittedName>
</protein>
<dbReference type="GO" id="GO:0032040">
    <property type="term" value="C:small-subunit processome"/>
    <property type="evidence" value="ECO:0007669"/>
    <property type="project" value="InterPro"/>
</dbReference>
<dbReference type="eggNOG" id="KOG2172">
    <property type="taxonomic scope" value="Eukaryota"/>
</dbReference>